<feature type="transmembrane region" description="Helical" evidence="1">
    <location>
        <begin position="12"/>
        <end position="45"/>
    </location>
</feature>
<feature type="transmembrane region" description="Helical" evidence="1">
    <location>
        <begin position="244"/>
        <end position="264"/>
    </location>
</feature>
<feature type="transmembrane region" description="Helical" evidence="1">
    <location>
        <begin position="172"/>
        <end position="192"/>
    </location>
</feature>
<organism evidence="2 3">
    <name type="scientific">Melghirimyces algeriensis</name>
    <dbReference type="NCBI Taxonomy" id="910412"/>
    <lineage>
        <taxon>Bacteria</taxon>
        <taxon>Bacillati</taxon>
        <taxon>Bacillota</taxon>
        <taxon>Bacilli</taxon>
        <taxon>Bacillales</taxon>
        <taxon>Thermoactinomycetaceae</taxon>
        <taxon>Melghirimyces</taxon>
    </lineage>
</organism>
<dbReference type="AlphaFoldDB" id="A0A521AV49"/>
<accession>A0A521AV49</accession>
<sequence length="451" mass="50904">MHTIDLMRRWFYTLFVLLYTGNLFIQSDTIAFVTGWVAIVALIVSYPGSSRTFQIVSVVFLTLGLGINISSGASWSSIPGYFSSAGLMLSLLYMLPWINNLIIVGQYEQHLGRLLKNGTEHLAKLYQRTSFVSYILCIFLFFASIPLVYRILRKQLKQLPKSLRNRFASESILRAFSVATVWSPVEVFIVMVSSLTGVTYPECLPWLLLFSIVMVAVDWLFAIRYRRHSLKSSVELPASEPVRWSKLFQLMIALFLLILLSTSLSNRLSIDFFTAITLLILPFCLIWAGFIQRARRYWRYSFLAWKKQVPELKNLALLFLSLSFFNRTIEHTAALDLLQEPLLSLGKAPLFLFLCIQLSSVLLALVGIHPLVALGVQGVLIQPLLDTINPLSLAIMLLTANIASDASGTYNTTVAMMSQLTGESPYRITRWNIGFALLYSSVGTLLAWLLL</sequence>
<keyword evidence="1" id="KW-0812">Transmembrane</keyword>
<keyword evidence="3" id="KW-1185">Reference proteome</keyword>
<evidence type="ECO:0008006" key="4">
    <source>
        <dbReference type="Google" id="ProtNLM"/>
    </source>
</evidence>
<keyword evidence="1" id="KW-1133">Transmembrane helix</keyword>
<feature type="transmembrane region" description="Helical" evidence="1">
    <location>
        <begin position="131"/>
        <end position="152"/>
    </location>
</feature>
<keyword evidence="1" id="KW-0472">Membrane</keyword>
<evidence type="ECO:0000313" key="2">
    <source>
        <dbReference type="EMBL" id="SMO38706.1"/>
    </source>
</evidence>
<feature type="transmembrane region" description="Helical" evidence="1">
    <location>
        <begin position="51"/>
        <end position="69"/>
    </location>
</feature>
<feature type="transmembrane region" description="Helical" evidence="1">
    <location>
        <begin position="204"/>
        <end position="223"/>
    </location>
</feature>
<proteinExistence type="predicted"/>
<feature type="transmembrane region" description="Helical" evidence="1">
    <location>
        <begin position="81"/>
        <end position="98"/>
    </location>
</feature>
<gene>
    <name evidence="2" type="ORF">SAMN06264849_101363</name>
</gene>
<evidence type="ECO:0000256" key="1">
    <source>
        <dbReference type="SAM" id="Phobius"/>
    </source>
</evidence>
<feature type="transmembrane region" description="Helical" evidence="1">
    <location>
        <begin position="270"/>
        <end position="291"/>
    </location>
</feature>
<feature type="transmembrane region" description="Helical" evidence="1">
    <location>
        <begin position="388"/>
        <end position="410"/>
    </location>
</feature>
<feature type="transmembrane region" description="Helical" evidence="1">
    <location>
        <begin position="349"/>
        <end position="376"/>
    </location>
</feature>
<dbReference type="OrthoDB" id="2960907at2"/>
<protein>
    <recommendedName>
        <fullName evidence="4">Na+/H+ antiporter NhaD</fullName>
    </recommendedName>
</protein>
<feature type="transmembrane region" description="Helical" evidence="1">
    <location>
        <begin position="430"/>
        <end position="450"/>
    </location>
</feature>
<dbReference type="EMBL" id="FXTI01000001">
    <property type="protein sequence ID" value="SMO38706.1"/>
    <property type="molecule type" value="Genomic_DNA"/>
</dbReference>
<dbReference type="RefSeq" id="WP_142504049.1">
    <property type="nucleotide sequence ID" value="NZ_FXTI01000001.1"/>
</dbReference>
<name>A0A521AV49_9BACL</name>
<dbReference type="Proteomes" id="UP000315636">
    <property type="component" value="Unassembled WGS sequence"/>
</dbReference>
<reference evidence="2 3" key="1">
    <citation type="submission" date="2017-05" db="EMBL/GenBank/DDBJ databases">
        <authorList>
            <person name="Varghese N."/>
            <person name="Submissions S."/>
        </authorList>
    </citation>
    <scope>NUCLEOTIDE SEQUENCE [LARGE SCALE GENOMIC DNA]</scope>
    <source>
        <strain evidence="2 3">DSM 45474</strain>
    </source>
</reference>
<evidence type="ECO:0000313" key="3">
    <source>
        <dbReference type="Proteomes" id="UP000315636"/>
    </source>
</evidence>